<evidence type="ECO:0000256" key="1">
    <source>
        <dbReference type="SAM" id="MobiDB-lite"/>
    </source>
</evidence>
<accession>K1QSH9</accession>
<dbReference type="HOGENOM" id="CLU_1225851_0_0_1"/>
<sequence length="226" mass="25240">MADKQAPMPKLSTGYPVIYKKEYIMEVLKRYENDKNYEQAFQEYKDLKAAKVQLSSNVTHGIPSLGPVVPFKEEKREVLRQSTPDGQGGGEKTTEITQDVKGSDYVDSQNGNLQNSADSSQQFHAELAPIDPVIDGLPTELSPPTPAEATDTTKADEQSPKGKEKQILTLFELLNKEDNKDSEEFEEAQQDLVHMFTCHAVLRSSFPHAVSSDLRWFNLLGPPKSL</sequence>
<gene>
    <name evidence="2" type="ORF">CGI_10002918</name>
</gene>
<protein>
    <submittedName>
        <fullName evidence="2">Uncharacterized protein</fullName>
    </submittedName>
</protein>
<dbReference type="AlphaFoldDB" id="K1QSH9"/>
<feature type="compositionally biased region" description="Basic and acidic residues" evidence="1">
    <location>
        <begin position="151"/>
        <end position="163"/>
    </location>
</feature>
<organism evidence="2">
    <name type="scientific">Magallana gigas</name>
    <name type="common">Pacific oyster</name>
    <name type="synonym">Crassostrea gigas</name>
    <dbReference type="NCBI Taxonomy" id="29159"/>
    <lineage>
        <taxon>Eukaryota</taxon>
        <taxon>Metazoa</taxon>
        <taxon>Spiralia</taxon>
        <taxon>Lophotrochozoa</taxon>
        <taxon>Mollusca</taxon>
        <taxon>Bivalvia</taxon>
        <taxon>Autobranchia</taxon>
        <taxon>Pteriomorphia</taxon>
        <taxon>Ostreida</taxon>
        <taxon>Ostreoidea</taxon>
        <taxon>Ostreidae</taxon>
        <taxon>Magallana</taxon>
    </lineage>
</organism>
<dbReference type="EMBL" id="JH816858">
    <property type="protein sequence ID" value="EKC34154.1"/>
    <property type="molecule type" value="Genomic_DNA"/>
</dbReference>
<feature type="region of interest" description="Disordered" evidence="1">
    <location>
        <begin position="62"/>
        <end position="120"/>
    </location>
</feature>
<reference evidence="2" key="1">
    <citation type="journal article" date="2012" name="Nature">
        <title>The oyster genome reveals stress adaptation and complexity of shell formation.</title>
        <authorList>
            <person name="Zhang G."/>
            <person name="Fang X."/>
            <person name="Guo X."/>
            <person name="Li L."/>
            <person name="Luo R."/>
            <person name="Xu F."/>
            <person name="Yang P."/>
            <person name="Zhang L."/>
            <person name="Wang X."/>
            <person name="Qi H."/>
            <person name="Xiong Z."/>
            <person name="Que H."/>
            <person name="Xie Y."/>
            <person name="Holland P.W."/>
            <person name="Paps J."/>
            <person name="Zhu Y."/>
            <person name="Wu F."/>
            <person name="Chen Y."/>
            <person name="Wang J."/>
            <person name="Peng C."/>
            <person name="Meng J."/>
            <person name="Yang L."/>
            <person name="Liu J."/>
            <person name="Wen B."/>
            <person name="Zhang N."/>
            <person name="Huang Z."/>
            <person name="Zhu Q."/>
            <person name="Feng Y."/>
            <person name="Mount A."/>
            <person name="Hedgecock D."/>
            <person name="Xu Z."/>
            <person name="Liu Y."/>
            <person name="Domazet-Loso T."/>
            <person name="Du Y."/>
            <person name="Sun X."/>
            <person name="Zhang S."/>
            <person name="Liu B."/>
            <person name="Cheng P."/>
            <person name="Jiang X."/>
            <person name="Li J."/>
            <person name="Fan D."/>
            <person name="Wang W."/>
            <person name="Fu W."/>
            <person name="Wang T."/>
            <person name="Wang B."/>
            <person name="Zhang J."/>
            <person name="Peng Z."/>
            <person name="Li Y."/>
            <person name="Li N."/>
            <person name="Wang J."/>
            <person name="Chen M."/>
            <person name="He Y."/>
            <person name="Tan F."/>
            <person name="Song X."/>
            <person name="Zheng Q."/>
            <person name="Huang R."/>
            <person name="Yang H."/>
            <person name="Du X."/>
            <person name="Chen L."/>
            <person name="Yang M."/>
            <person name="Gaffney P.M."/>
            <person name="Wang S."/>
            <person name="Luo L."/>
            <person name="She Z."/>
            <person name="Ming Y."/>
            <person name="Huang W."/>
            <person name="Zhang S."/>
            <person name="Huang B."/>
            <person name="Zhang Y."/>
            <person name="Qu T."/>
            <person name="Ni P."/>
            <person name="Miao G."/>
            <person name="Wang J."/>
            <person name="Wang Q."/>
            <person name="Steinberg C.E."/>
            <person name="Wang H."/>
            <person name="Li N."/>
            <person name="Qian L."/>
            <person name="Zhang G."/>
            <person name="Li Y."/>
            <person name="Yang H."/>
            <person name="Liu X."/>
            <person name="Wang J."/>
            <person name="Yin Y."/>
            <person name="Wang J."/>
        </authorList>
    </citation>
    <scope>NUCLEOTIDE SEQUENCE [LARGE SCALE GENOMIC DNA]</scope>
    <source>
        <strain evidence="2">05x7-T-G4-1.051#20</strain>
    </source>
</reference>
<proteinExistence type="predicted"/>
<name>K1QSH9_MAGGI</name>
<dbReference type="InParanoid" id="K1QSH9"/>
<evidence type="ECO:0000313" key="2">
    <source>
        <dbReference type="EMBL" id="EKC34154.1"/>
    </source>
</evidence>
<feature type="compositionally biased region" description="Polar residues" evidence="1">
    <location>
        <begin position="106"/>
        <end position="120"/>
    </location>
</feature>
<feature type="region of interest" description="Disordered" evidence="1">
    <location>
        <begin position="133"/>
        <end position="163"/>
    </location>
</feature>